<evidence type="ECO:0008006" key="3">
    <source>
        <dbReference type="Google" id="ProtNLM"/>
    </source>
</evidence>
<reference evidence="1 2" key="1">
    <citation type="submission" date="2017-05" db="EMBL/GenBank/DDBJ databases">
        <title>Complete and WGS of Bordetella genogroups.</title>
        <authorList>
            <person name="Spilker T."/>
            <person name="LiPuma J."/>
        </authorList>
    </citation>
    <scope>NUCLEOTIDE SEQUENCE [LARGE SCALE GENOMIC DNA]</scope>
    <source>
        <strain evidence="1 2">AU9919</strain>
    </source>
</reference>
<dbReference type="EMBL" id="NEVQ01000008">
    <property type="protein sequence ID" value="OZI59198.1"/>
    <property type="molecule type" value="Genomic_DNA"/>
</dbReference>
<proteinExistence type="predicted"/>
<protein>
    <recommendedName>
        <fullName evidence="3">TOMM leader peptide-binding protein</fullName>
    </recommendedName>
</protein>
<keyword evidence="2" id="KW-1185">Reference proteome</keyword>
<name>A0A261UB92_9BORD</name>
<evidence type="ECO:0000313" key="2">
    <source>
        <dbReference type="Proteomes" id="UP000216885"/>
    </source>
</evidence>
<accession>A0A261UB92</accession>
<comment type="caution">
    <text evidence="1">The sequence shown here is derived from an EMBL/GenBank/DDBJ whole genome shotgun (WGS) entry which is preliminary data.</text>
</comment>
<dbReference type="Gene3D" id="3.40.50.720">
    <property type="entry name" value="NAD(P)-binding Rossmann-like Domain"/>
    <property type="match status" value="1"/>
</dbReference>
<sequence>MTDNSSVALSHPGDHWINNPAWTLLEQAHDGRMLLVLTGGADETYIVDEAVSDACVRRVFQAWQNESLSSLQDDPECGAAVRQIQRVGALVPPRALPEVNHFSVAWLGDPCESLMPALATMIAENRIALQGDAPRDAVAGANIEDLLLVVRTNAQWDSALSTYAALRPRQRHLFVDTAYHHTVSIGPYVVPGETACVACLGHRIAHRWGDLPGPAQPAMSSRSHSIAAVLAPLLTAAGGLLPFLEHSVSLNLQTLASVRDKVFQLPGCPVCEGRHDSPAGALNLPWQVLPPVILSGPAGR</sequence>
<organism evidence="1 2">
    <name type="scientific">Bordetella genomosp. 4</name>
    <dbReference type="NCBI Taxonomy" id="463044"/>
    <lineage>
        <taxon>Bacteria</taxon>
        <taxon>Pseudomonadati</taxon>
        <taxon>Pseudomonadota</taxon>
        <taxon>Betaproteobacteria</taxon>
        <taxon>Burkholderiales</taxon>
        <taxon>Alcaligenaceae</taxon>
        <taxon>Bordetella</taxon>
    </lineage>
</organism>
<dbReference type="Proteomes" id="UP000216885">
    <property type="component" value="Unassembled WGS sequence"/>
</dbReference>
<dbReference type="AlphaFoldDB" id="A0A261UB92"/>
<evidence type="ECO:0000313" key="1">
    <source>
        <dbReference type="EMBL" id="OZI59198.1"/>
    </source>
</evidence>
<dbReference type="RefSeq" id="WP_094837428.1">
    <property type="nucleotide sequence ID" value="NZ_NEVQ01000008.1"/>
</dbReference>
<gene>
    <name evidence="1" type="ORF">CAL20_06145</name>
</gene>